<name>A0A8H7BXB2_9FUNG</name>
<dbReference type="InterPro" id="IPR035979">
    <property type="entry name" value="RBD_domain_sf"/>
</dbReference>
<dbReference type="GO" id="GO:0003676">
    <property type="term" value="F:nucleic acid binding"/>
    <property type="evidence" value="ECO:0007669"/>
    <property type="project" value="InterPro"/>
</dbReference>
<dbReference type="Gene3D" id="3.30.70.330">
    <property type="match status" value="1"/>
</dbReference>
<dbReference type="GO" id="GO:0008597">
    <property type="term" value="F:calcium-dependent protein serine/threonine phosphatase regulator activity"/>
    <property type="evidence" value="ECO:0007669"/>
    <property type="project" value="TreeGrafter"/>
</dbReference>
<gene>
    <name evidence="3" type="primary">CBP1</name>
    <name evidence="3" type="ORF">EC973_004585</name>
</gene>
<dbReference type="Pfam" id="PF04847">
    <property type="entry name" value="Calcipressin"/>
    <property type="match status" value="1"/>
</dbReference>
<evidence type="ECO:0000313" key="4">
    <source>
        <dbReference type="Proteomes" id="UP000605846"/>
    </source>
</evidence>
<dbReference type="GO" id="GO:0005737">
    <property type="term" value="C:cytoplasm"/>
    <property type="evidence" value="ECO:0007669"/>
    <property type="project" value="TreeGrafter"/>
</dbReference>
<sequence>MHNTVQSVATNTLLVPNVPRPFFSCPSAMKLIKSKFEQFGTVHDFIAMKGFARLMIVYEETMAAMAAKEAMDKTMLLWKMVGEEINLLSLDNEMALDESTMSMAIRIYYGQHNPINPDPNLMRLQIPDPGRNFLISPPGAPFEDWKQTQESPPNKAVLASDLMHAVADVSDDDMDDLEDFSLDHPANESDKLTPTLKIVLGEEQADHLPVITVQDYDGGKGNLDVSKKNNRLPFPKATAMPTPRPPLFS</sequence>
<protein>
    <submittedName>
        <fullName evidence="3">Carbohydrate-binding module 1 protein</fullName>
    </submittedName>
</protein>
<dbReference type="GO" id="GO:0019722">
    <property type="term" value="P:calcium-mediated signaling"/>
    <property type="evidence" value="ECO:0007669"/>
    <property type="project" value="InterPro"/>
</dbReference>
<dbReference type="OrthoDB" id="17212at2759"/>
<dbReference type="SUPFAM" id="SSF54928">
    <property type="entry name" value="RNA-binding domain, RBD"/>
    <property type="match status" value="1"/>
</dbReference>
<dbReference type="PANTHER" id="PTHR10300:SF14">
    <property type="entry name" value="PROTEIN SARAH"/>
    <property type="match status" value="1"/>
</dbReference>
<evidence type="ECO:0000256" key="2">
    <source>
        <dbReference type="SAM" id="MobiDB-lite"/>
    </source>
</evidence>
<accession>A0A8H7BXB2</accession>
<evidence type="ECO:0000313" key="3">
    <source>
        <dbReference type="EMBL" id="KAF7729329.1"/>
    </source>
</evidence>
<evidence type="ECO:0000256" key="1">
    <source>
        <dbReference type="ARBA" id="ARBA00008209"/>
    </source>
</evidence>
<dbReference type="PANTHER" id="PTHR10300">
    <property type="entry name" value="CALCIPRESSIN"/>
    <property type="match status" value="1"/>
</dbReference>
<comment type="similarity">
    <text evidence="1">Belongs to the RCAN family.</text>
</comment>
<dbReference type="InterPro" id="IPR006931">
    <property type="entry name" value="Calcipressin"/>
</dbReference>
<feature type="region of interest" description="Disordered" evidence="2">
    <location>
        <begin position="215"/>
        <end position="249"/>
    </location>
</feature>
<dbReference type="InterPro" id="IPR012677">
    <property type="entry name" value="Nucleotide-bd_a/b_plait_sf"/>
</dbReference>
<dbReference type="GO" id="GO:0005634">
    <property type="term" value="C:nucleus"/>
    <property type="evidence" value="ECO:0007669"/>
    <property type="project" value="TreeGrafter"/>
</dbReference>
<keyword evidence="4" id="KW-1185">Reference proteome</keyword>
<dbReference type="Proteomes" id="UP000605846">
    <property type="component" value="Unassembled WGS sequence"/>
</dbReference>
<organism evidence="3 4">
    <name type="scientific">Apophysomyces ossiformis</name>
    <dbReference type="NCBI Taxonomy" id="679940"/>
    <lineage>
        <taxon>Eukaryota</taxon>
        <taxon>Fungi</taxon>
        <taxon>Fungi incertae sedis</taxon>
        <taxon>Mucoromycota</taxon>
        <taxon>Mucoromycotina</taxon>
        <taxon>Mucoromycetes</taxon>
        <taxon>Mucorales</taxon>
        <taxon>Mucorineae</taxon>
        <taxon>Mucoraceae</taxon>
        <taxon>Apophysomyces</taxon>
    </lineage>
</organism>
<proteinExistence type="inferred from homology"/>
<dbReference type="AlphaFoldDB" id="A0A8H7BXB2"/>
<comment type="caution">
    <text evidence="3">The sequence shown here is derived from an EMBL/GenBank/DDBJ whole genome shotgun (WGS) entry which is preliminary data.</text>
</comment>
<reference evidence="3" key="1">
    <citation type="submission" date="2020-01" db="EMBL/GenBank/DDBJ databases">
        <title>Genome Sequencing of Three Apophysomyces-Like Fungal Strains Confirms a Novel Fungal Genus in the Mucoromycota with divergent Burkholderia-like Endosymbiotic Bacteria.</title>
        <authorList>
            <person name="Stajich J.E."/>
            <person name="Macias A.M."/>
            <person name="Carter-House D."/>
            <person name="Lovett B."/>
            <person name="Kasson L.R."/>
            <person name="Berry K."/>
            <person name="Grigoriev I."/>
            <person name="Chang Y."/>
            <person name="Spatafora J."/>
            <person name="Kasson M.T."/>
        </authorList>
    </citation>
    <scope>NUCLEOTIDE SEQUENCE</scope>
    <source>
        <strain evidence="3">NRRL A-21654</strain>
    </source>
</reference>
<dbReference type="EMBL" id="JABAYA010000026">
    <property type="protein sequence ID" value="KAF7729329.1"/>
    <property type="molecule type" value="Genomic_DNA"/>
</dbReference>